<organism evidence="2 3">
    <name type="scientific">Kitasatospora nipponensis</name>
    <dbReference type="NCBI Taxonomy" id="258049"/>
    <lineage>
        <taxon>Bacteria</taxon>
        <taxon>Bacillati</taxon>
        <taxon>Actinomycetota</taxon>
        <taxon>Actinomycetes</taxon>
        <taxon>Kitasatosporales</taxon>
        <taxon>Streptomycetaceae</taxon>
        <taxon>Kitasatospora</taxon>
    </lineage>
</organism>
<name>A0ABN1VT88_9ACTN</name>
<feature type="compositionally biased region" description="Low complexity" evidence="1">
    <location>
        <begin position="197"/>
        <end position="208"/>
    </location>
</feature>
<dbReference type="Proteomes" id="UP001500037">
    <property type="component" value="Unassembled WGS sequence"/>
</dbReference>
<sequence length="214" mass="22418">MVVTRIRFSVSVPVLSVQTTLVEPSVSTAESRFTTAPRRARARTPAARARVTVGSRPSGTLATSRPIANVIVAVSDSPEARPSGTNATPTPTAITAISRATRLTWCSSGLSSRRVRWLSAAIRPSSVCMPVAVTTPSPCPPVHVVPLKSSSRAWSNGPEESTNSAERNTGTDSPVSADRSTSTPPDSRRASAQIREPSSTTRTSPGTRVLASTS</sequence>
<dbReference type="EMBL" id="BAAALF010000010">
    <property type="protein sequence ID" value="GAA1222278.1"/>
    <property type="molecule type" value="Genomic_DNA"/>
</dbReference>
<feature type="compositionally biased region" description="Low complexity" evidence="1">
    <location>
        <begin position="43"/>
        <end position="53"/>
    </location>
</feature>
<evidence type="ECO:0000313" key="2">
    <source>
        <dbReference type="EMBL" id="GAA1222278.1"/>
    </source>
</evidence>
<feature type="region of interest" description="Disordered" evidence="1">
    <location>
        <begin position="149"/>
        <end position="214"/>
    </location>
</feature>
<accession>A0ABN1VT88</accession>
<evidence type="ECO:0000256" key="1">
    <source>
        <dbReference type="SAM" id="MobiDB-lite"/>
    </source>
</evidence>
<comment type="caution">
    <text evidence="2">The sequence shown here is derived from an EMBL/GenBank/DDBJ whole genome shotgun (WGS) entry which is preliminary data.</text>
</comment>
<feature type="compositionally biased region" description="Polar residues" evidence="1">
    <location>
        <begin position="149"/>
        <end position="185"/>
    </location>
</feature>
<reference evidence="2 3" key="1">
    <citation type="journal article" date="2019" name="Int. J. Syst. Evol. Microbiol.">
        <title>The Global Catalogue of Microorganisms (GCM) 10K type strain sequencing project: providing services to taxonomists for standard genome sequencing and annotation.</title>
        <authorList>
            <consortium name="The Broad Institute Genomics Platform"/>
            <consortium name="The Broad Institute Genome Sequencing Center for Infectious Disease"/>
            <person name="Wu L."/>
            <person name="Ma J."/>
        </authorList>
    </citation>
    <scope>NUCLEOTIDE SEQUENCE [LARGE SCALE GENOMIC DNA]</scope>
    <source>
        <strain evidence="2 3">JCM 13004</strain>
    </source>
</reference>
<evidence type="ECO:0000313" key="3">
    <source>
        <dbReference type="Proteomes" id="UP001500037"/>
    </source>
</evidence>
<keyword evidence="3" id="KW-1185">Reference proteome</keyword>
<gene>
    <name evidence="2" type="ORF">GCM10009665_10640</name>
</gene>
<evidence type="ECO:0008006" key="4">
    <source>
        <dbReference type="Google" id="ProtNLM"/>
    </source>
</evidence>
<protein>
    <recommendedName>
        <fullName evidence="4">Secreted protein</fullName>
    </recommendedName>
</protein>
<feature type="region of interest" description="Disordered" evidence="1">
    <location>
        <begin position="36"/>
        <end position="60"/>
    </location>
</feature>
<proteinExistence type="predicted"/>